<reference evidence="1 2" key="1">
    <citation type="submission" date="2018-07" db="EMBL/GenBank/DDBJ databases">
        <title>Bacillus sp. YLB-04 draft genome sequence.</title>
        <authorList>
            <person name="Yu L."/>
            <person name="Tang X."/>
        </authorList>
    </citation>
    <scope>NUCLEOTIDE SEQUENCE [LARGE SCALE GENOMIC DNA]</scope>
    <source>
        <strain evidence="1 2">YLB-04</strain>
    </source>
</reference>
<gene>
    <name evidence="1" type="ORF">DRW41_17165</name>
</gene>
<sequence>MNDIETKKAIVGGLLEIMKAAVEEENRLMLVGVKSKLGFLQDKVWGCIKAVVGMPVEEAAGGFQSDLWLKDALDFAVGKLSKEEAVNRIVNWDKRV</sequence>
<comment type="caution">
    <text evidence="1">The sequence shown here is derived from an EMBL/GenBank/DDBJ whole genome shotgun (WGS) entry which is preliminary data.</text>
</comment>
<dbReference type="AlphaFoldDB" id="A0A3D8GLW9"/>
<protein>
    <submittedName>
        <fullName evidence="1">Uncharacterized protein</fullName>
    </submittedName>
</protein>
<keyword evidence="2" id="KW-1185">Reference proteome</keyword>
<evidence type="ECO:0000313" key="1">
    <source>
        <dbReference type="EMBL" id="RDU35470.1"/>
    </source>
</evidence>
<name>A0A3D8GLW9_9BACI</name>
<accession>A0A3D8GLW9</accession>
<evidence type="ECO:0000313" key="2">
    <source>
        <dbReference type="Proteomes" id="UP000257144"/>
    </source>
</evidence>
<dbReference type="RefSeq" id="WP_115453254.1">
    <property type="nucleotide sequence ID" value="NZ_QNQT01000009.1"/>
</dbReference>
<dbReference type="EMBL" id="QNQT01000009">
    <property type="protein sequence ID" value="RDU35470.1"/>
    <property type="molecule type" value="Genomic_DNA"/>
</dbReference>
<dbReference type="Proteomes" id="UP000257144">
    <property type="component" value="Unassembled WGS sequence"/>
</dbReference>
<organism evidence="1 2">
    <name type="scientific">Neobacillus piezotolerans</name>
    <dbReference type="NCBI Taxonomy" id="2259171"/>
    <lineage>
        <taxon>Bacteria</taxon>
        <taxon>Bacillati</taxon>
        <taxon>Bacillota</taxon>
        <taxon>Bacilli</taxon>
        <taxon>Bacillales</taxon>
        <taxon>Bacillaceae</taxon>
        <taxon>Neobacillus</taxon>
    </lineage>
</organism>
<proteinExistence type="predicted"/>